<evidence type="ECO:0000313" key="2">
    <source>
        <dbReference type="EMBL" id="MCW3173640.1"/>
    </source>
</evidence>
<sequence length="160" mass="18060">MNKKLLISAALAALCLANVNASDTSLQPLGQSGKNSFYKTTSTQTKPSFPAIYVYSVKTQQFLSQDKARAYLGTLDSQELWKEAITNWVKDSAQFNTTNAKLSQAVPAIKFDRDYVIYYDNLPETMLEKFKAMESNLIEKDKILRSILSLQSNSRTYTTY</sequence>
<gene>
    <name evidence="2" type="ORF">OHT75_14255</name>
</gene>
<protein>
    <submittedName>
        <fullName evidence="2">Uncharacterized protein</fullName>
    </submittedName>
</protein>
<proteinExistence type="predicted"/>
<dbReference type="EMBL" id="JAPDMX010000028">
    <property type="protein sequence ID" value="MCW3173640.1"/>
    <property type="molecule type" value="Genomic_DNA"/>
</dbReference>
<name>A0ABT3IC68_9GAMM</name>
<accession>A0ABT3IC68</accession>
<organism evidence="2 3">
    <name type="scientific">Shewanella subflava</name>
    <dbReference type="NCBI Taxonomy" id="2986476"/>
    <lineage>
        <taxon>Bacteria</taxon>
        <taxon>Pseudomonadati</taxon>
        <taxon>Pseudomonadota</taxon>
        <taxon>Gammaproteobacteria</taxon>
        <taxon>Alteromonadales</taxon>
        <taxon>Shewanellaceae</taxon>
        <taxon>Shewanella</taxon>
    </lineage>
</organism>
<feature type="chain" id="PRO_5045799772" evidence="1">
    <location>
        <begin position="22"/>
        <end position="160"/>
    </location>
</feature>
<keyword evidence="1" id="KW-0732">Signal</keyword>
<comment type="caution">
    <text evidence="2">The sequence shown here is derived from an EMBL/GenBank/DDBJ whole genome shotgun (WGS) entry which is preliminary data.</text>
</comment>
<dbReference type="RefSeq" id="WP_264727721.1">
    <property type="nucleotide sequence ID" value="NZ_JAPDMX010000028.1"/>
</dbReference>
<reference evidence="2" key="1">
    <citation type="submission" date="2022-10" db="EMBL/GenBank/DDBJ databases">
        <title>Shewanella flava sp. nov, isolated from the estuary of the Fenhe River into the Yellow River.</title>
        <authorList>
            <person name="Li Y."/>
        </authorList>
    </citation>
    <scope>NUCLEOTIDE SEQUENCE</scope>
    <source>
        <strain evidence="2">FYR11-62</strain>
    </source>
</reference>
<keyword evidence="3" id="KW-1185">Reference proteome</keyword>
<evidence type="ECO:0000256" key="1">
    <source>
        <dbReference type="SAM" id="SignalP"/>
    </source>
</evidence>
<evidence type="ECO:0000313" key="3">
    <source>
        <dbReference type="Proteomes" id="UP001163714"/>
    </source>
</evidence>
<feature type="signal peptide" evidence="1">
    <location>
        <begin position="1"/>
        <end position="21"/>
    </location>
</feature>
<dbReference type="Proteomes" id="UP001163714">
    <property type="component" value="Unassembled WGS sequence"/>
</dbReference>